<proteinExistence type="predicted"/>
<evidence type="ECO:0008006" key="3">
    <source>
        <dbReference type="Google" id="ProtNLM"/>
    </source>
</evidence>
<protein>
    <recommendedName>
        <fullName evidence="3">ATPase family associated with various cellular activities (AAA)</fullName>
    </recommendedName>
</protein>
<accession>A0A1I3V3E8</accession>
<evidence type="ECO:0000313" key="2">
    <source>
        <dbReference type="Proteomes" id="UP000198670"/>
    </source>
</evidence>
<dbReference type="SUPFAM" id="SSF53795">
    <property type="entry name" value="PEP carboxykinase-like"/>
    <property type="match status" value="1"/>
</dbReference>
<dbReference type="AlphaFoldDB" id="A0A1I3V3E8"/>
<dbReference type="Proteomes" id="UP000198670">
    <property type="component" value="Unassembled WGS sequence"/>
</dbReference>
<dbReference type="Gene3D" id="3.40.50.300">
    <property type="entry name" value="P-loop containing nucleotide triphosphate hydrolases"/>
    <property type="match status" value="1"/>
</dbReference>
<dbReference type="SUPFAM" id="SSF52540">
    <property type="entry name" value="P-loop containing nucleoside triphosphate hydrolases"/>
    <property type="match status" value="1"/>
</dbReference>
<sequence length="260" mass="30385">MTQLQEAKVMENYDHIILTDEEKREALRLARKRKHFAIQSKKYWDKVNAPVEYPRFDSEQMYFWFEKSVKTIQSDFKLNEYNRFIISLLSYYFSEDPRFEENGQYSLNKGIMLVGPVGCGKTTIMRAFQVNPSNGYAIVSSRRVSEEYTDKTEGGNIAIDKYSNLLAVYPRQNFGQSEIGYCFDDLGTENAKKHFGNEVDVMGNIILNRYDLPGNKNKTHFTANLAADEIEELYGPRVRSRLREMCNFIEFSPNSPDYRR</sequence>
<dbReference type="InterPro" id="IPR027417">
    <property type="entry name" value="P-loop_NTPase"/>
</dbReference>
<dbReference type="STRING" id="1477437.SAMN05444682_115135"/>
<gene>
    <name evidence="1" type="ORF">SAMN05444682_115135</name>
</gene>
<evidence type="ECO:0000313" key="1">
    <source>
        <dbReference type="EMBL" id="SFJ88661.1"/>
    </source>
</evidence>
<organism evidence="1 2">
    <name type="scientific">Parapedobacter indicus</name>
    <dbReference type="NCBI Taxonomy" id="1477437"/>
    <lineage>
        <taxon>Bacteria</taxon>
        <taxon>Pseudomonadati</taxon>
        <taxon>Bacteroidota</taxon>
        <taxon>Sphingobacteriia</taxon>
        <taxon>Sphingobacteriales</taxon>
        <taxon>Sphingobacteriaceae</taxon>
        <taxon>Parapedobacter</taxon>
    </lineage>
</organism>
<reference evidence="1 2" key="1">
    <citation type="submission" date="2016-10" db="EMBL/GenBank/DDBJ databases">
        <authorList>
            <person name="de Groot N.N."/>
        </authorList>
    </citation>
    <scope>NUCLEOTIDE SEQUENCE [LARGE SCALE GENOMIC DNA]</scope>
    <source>
        <strain evidence="1 2">RK1</strain>
    </source>
</reference>
<name>A0A1I3V3E8_9SPHI</name>
<keyword evidence="2" id="KW-1185">Reference proteome</keyword>
<dbReference type="EMBL" id="FOQO01000015">
    <property type="protein sequence ID" value="SFJ88661.1"/>
    <property type="molecule type" value="Genomic_DNA"/>
</dbReference>